<keyword evidence="1" id="KW-0732">Signal</keyword>
<accession>A0A2M4DB12</accession>
<evidence type="ECO:0000313" key="2">
    <source>
        <dbReference type="EMBL" id="MBW74774.1"/>
    </source>
</evidence>
<protein>
    <submittedName>
        <fullName evidence="2">Putative secreted protein</fullName>
    </submittedName>
</protein>
<evidence type="ECO:0000256" key="1">
    <source>
        <dbReference type="SAM" id="SignalP"/>
    </source>
</evidence>
<feature type="signal peptide" evidence="1">
    <location>
        <begin position="1"/>
        <end position="28"/>
    </location>
</feature>
<sequence>MRTSPENRLVESMLQVVLVNLLLQTNVATTSGIQRCLNTIGIHYTWRVIAALVYRSVRIAKKVVGSALLRSPQRLFCQQCQDTP</sequence>
<reference evidence="2" key="1">
    <citation type="submission" date="2018-01" db="EMBL/GenBank/DDBJ databases">
        <title>An insight into the sialome of Amazonian anophelines.</title>
        <authorList>
            <person name="Ribeiro J.M."/>
            <person name="Scarpassa V."/>
            <person name="Calvo E."/>
        </authorList>
    </citation>
    <scope>NUCLEOTIDE SEQUENCE</scope>
</reference>
<organism evidence="2">
    <name type="scientific">Anopheles darlingi</name>
    <name type="common">Mosquito</name>
    <dbReference type="NCBI Taxonomy" id="43151"/>
    <lineage>
        <taxon>Eukaryota</taxon>
        <taxon>Metazoa</taxon>
        <taxon>Ecdysozoa</taxon>
        <taxon>Arthropoda</taxon>
        <taxon>Hexapoda</taxon>
        <taxon>Insecta</taxon>
        <taxon>Pterygota</taxon>
        <taxon>Neoptera</taxon>
        <taxon>Endopterygota</taxon>
        <taxon>Diptera</taxon>
        <taxon>Nematocera</taxon>
        <taxon>Culicoidea</taxon>
        <taxon>Culicidae</taxon>
        <taxon>Anophelinae</taxon>
        <taxon>Anopheles</taxon>
    </lineage>
</organism>
<feature type="chain" id="PRO_5014921623" evidence="1">
    <location>
        <begin position="29"/>
        <end position="84"/>
    </location>
</feature>
<dbReference type="AlphaFoldDB" id="A0A2M4DB12"/>
<name>A0A2M4DB12_ANODA</name>
<dbReference type="EMBL" id="GGFL01010596">
    <property type="protein sequence ID" value="MBW74774.1"/>
    <property type="molecule type" value="Transcribed_RNA"/>
</dbReference>
<proteinExistence type="predicted"/>